<organism evidence="2 3">
    <name type="scientific">Pseudozyma flocculosa PF-1</name>
    <dbReference type="NCBI Taxonomy" id="1277687"/>
    <lineage>
        <taxon>Eukaryota</taxon>
        <taxon>Fungi</taxon>
        <taxon>Dikarya</taxon>
        <taxon>Basidiomycota</taxon>
        <taxon>Ustilaginomycotina</taxon>
        <taxon>Ustilaginomycetes</taxon>
        <taxon>Ustilaginales</taxon>
        <taxon>Ustilaginaceae</taxon>
        <taxon>Pseudozyma</taxon>
    </lineage>
</organism>
<evidence type="ECO:0000313" key="2">
    <source>
        <dbReference type="EMBL" id="EPQ28807.1"/>
    </source>
</evidence>
<feature type="compositionally biased region" description="Basic and acidic residues" evidence="1">
    <location>
        <begin position="268"/>
        <end position="279"/>
    </location>
</feature>
<protein>
    <submittedName>
        <fullName evidence="2">Uncharacterized protein</fullName>
    </submittedName>
</protein>
<dbReference type="HOGENOM" id="CLU_696707_0_0_1"/>
<dbReference type="GeneID" id="19317718"/>
<evidence type="ECO:0000256" key="1">
    <source>
        <dbReference type="SAM" id="MobiDB-lite"/>
    </source>
</evidence>
<dbReference type="EMBL" id="KE361633">
    <property type="protein sequence ID" value="EPQ28807.1"/>
    <property type="molecule type" value="Genomic_DNA"/>
</dbReference>
<feature type="compositionally biased region" description="Acidic residues" evidence="1">
    <location>
        <begin position="64"/>
        <end position="75"/>
    </location>
</feature>
<feature type="compositionally biased region" description="Low complexity" evidence="1">
    <location>
        <begin position="354"/>
        <end position="368"/>
    </location>
</feature>
<feature type="region of interest" description="Disordered" evidence="1">
    <location>
        <begin position="231"/>
        <end position="466"/>
    </location>
</feature>
<feature type="compositionally biased region" description="Acidic residues" evidence="1">
    <location>
        <begin position="170"/>
        <end position="199"/>
    </location>
</feature>
<dbReference type="Proteomes" id="UP000053664">
    <property type="component" value="Unassembled WGS sequence"/>
</dbReference>
<dbReference type="OrthoDB" id="2554945at2759"/>
<feature type="region of interest" description="Disordered" evidence="1">
    <location>
        <begin position="1"/>
        <end position="216"/>
    </location>
</feature>
<dbReference type="eggNOG" id="ENOG502TFR0">
    <property type="taxonomic scope" value="Eukaryota"/>
</dbReference>
<feature type="compositionally biased region" description="Low complexity" evidence="1">
    <location>
        <begin position="200"/>
        <end position="210"/>
    </location>
</feature>
<dbReference type="RefSeq" id="XP_007879320.1">
    <property type="nucleotide sequence ID" value="XM_007881129.1"/>
</dbReference>
<dbReference type="KEGG" id="pfp:PFL1_03610"/>
<gene>
    <name evidence="2" type="ORF">PFL1_03610</name>
</gene>
<feature type="compositionally biased region" description="Acidic residues" evidence="1">
    <location>
        <begin position="301"/>
        <end position="321"/>
    </location>
</feature>
<accession>A0A061H7B9</accession>
<proteinExistence type="predicted"/>
<reference evidence="2 3" key="1">
    <citation type="journal article" date="2013" name="Plant Cell">
        <title>The transition from a phytopathogenic smut ancestor to an anamorphic biocontrol agent deciphered by comparative whole-genome analysis.</title>
        <authorList>
            <person name="Lefebvre F."/>
            <person name="Joly D.L."/>
            <person name="Labbe C."/>
            <person name="Teichmann B."/>
            <person name="Linning R."/>
            <person name="Belzile F."/>
            <person name="Bakkeren G."/>
            <person name="Belanger R.R."/>
        </authorList>
    </citation>
    <scope>NUCLEOTIDE SEQUENCE [LARGE SCALE GENOMIC DNA]</scope>
    <source>
        <strain evidence="2 3">PF-1</strain>
    </source>
</reference>
<dbReference type="AlphaFoldDB" id="A0A061H7B9"/>
<sequence length="466" mass="49479">MAGTKSKRGSREQAQLAAVSEALAKGTATSSKRKSFDDDGEDGSALQADTSPAKAIPQQGRSEAEDDDDDEEAPVEEVSNKSTKRKLANEATQKKAEQKAAEEKRKKQEQERLQKRQQEAEAAALAAERKQAKKGRGKKTAAAELAEEQPSAGSSQVADDEQDVDRPDDGLESDAFDIEEDDLDADLDEPTDLEDEGEADASSSASTAAAGPSRLDPSLFAKVFAKKTPAAKSILKRKAADPMTAEMEAEERLRRKKLRAKRQGGIVKGRDGMPMRRLPDGTIVRSLSSHAPLGKKKTNFDDDDAAAQAQGEEEEEEEDTTPLDPAVRPTPLDPSVSLPNAKIRGYKKRKLGLSSTRDAAKATATAPATKKKSKKAAGSSDAATIRSEDDPLGLNDPAFLPGGEFYRPKKLTGARPKKGPSHEGAGKPGALARQGYRGRGGRTDALSAISAGQRGGPALGFARSLA</sequence>
<feature type="compositionally biased region" description="Basic and acidic residues" evidence="1">
    <location>
        <begin position="92"/>
        <end position="119"/>
    </location>
</feature>
<name>A0A061H7B9_9BASI</name>
<feature type="compositionally biased region" description="Basic residues" evidence="1">
    <location>
        <begin position="408"/>
        <end position="419"/>
    </location>
</feature>
<evidence type="ECO:0000313" key="3">
    <source>
        <dbReference type="Proteomes" id="UP000053664"/>
    </source>
</evidence>